<comment type="caution">
    <text evidence="1">The sequence shown here is derived from an EMBL/GenBank/DDBJ whole genome shotgun (WGS) entry which is preliminary data.</text>
</comment>
<evidence type="ECO:0008006" key="3">
    <source>
        <dbReference type="Google" id="ProtNLM"/>
    </source>
</evidence>
<dbReference type="EMBL" id="VDFQ02000002">
    <property type="protein sequence ID" value="KAA1423401.1"/>
    <property type="molecule type" value="Genomic_DNA"/>
</dbReference>
<dbReference type="OrthoDB" id="9878054at2"/>
<dbReference type="Proteomes" id="UP000307768">
    <property type="component" value="Unassembled WGS sequence"/>
</dbReference>
<reference evidence="1 2" key="1">
    <citation type="submission" date="2019-09" db="EMBL/GenBank/DDBJ databases">
        <title>Mumia zhuanghuii sp. nov. isolated from the intestinal contents of plateau pika (Ochotona curzoniae) in the Qinghai-Tibet plateau of China.</title>
        <authorList>
            <person name="Tian Z."/>
        </authorList>
    </citation>
    <scope>NUCLEOTIDE SEQUENCE [LARGE SCALE GENOMIC DNA]</scope>
    <source>
        <strain evidence="2">350</strain>
    </source>
</reference>
<proteinExistence type="predicted"/>
<protein>
    <recommendedName>
        <fullName evidence="3">Helix-turn-helix domain-containing protein</fullName>
    </recommendedName>
</protein>
<evidence type="ECO:0000313" key="2">
    <source>
        <dbReference type="Proteomes" id="UP000307768"/>
    </source>
</evidence>
<dbReference type="AlphaFoldDB" id="A0A5Q6RZ82"/>
<name>A0A5Q6RZ82_9ACTN</name>
<accession>A0A5Q6RZ82</accession>
<sequence length="219" mass="24512">MPTKPTREQWLRHVLSSATLTDAIKVTATELFLEMRANLHVSVPRALLARRLGRSERQVSRRIQVLKESGFLDVIETGWKGRTAVYVGMFKSRGSDAQRVTVSSTLCEAPKRHPLEKPVPVVAGHRVTPWASRHITIGHLRHGVCRNVSTDADASMLEHVPSLDGHAWRSRTAARLTFSARSAWPLLRDTHARLAAHLHLRLRPVAAHHSTAARKRTTP</sequence>
<dbReference type="RefSeq" id="WP_149768920.1">
    <property type="nucleotide sequence ID" value="NZ_VDFQ02000002.1"/>
</dbReference>
<organism evidence="1 2">
    <name type="scientific">Mumia zhuanghuii</name>
    <dbReference type="NCBI Taxonomy" id="2585211"/>
    <lineage>
        <taxon>Bacteria</taxon>
        <taxon>Bacillati</taxon>
        <taxon>Actinomycetota</taxon>
        <taxon>Actinomycetes</taxon>
        <taxon>Propionibacteriales</taxon>
        <taxon>Nocardioidaceae</taxon>
        <taxon>Mumia</taxon>
    </lineage>
</organism>
<gene>
    <name evidence="1" type="ORF">FE697_007255</name>
</gene>
<evidence type="ECO:0000313" key="1">
    <source>
        <dbReference type="EMBL" id="KAA1423401.1"/>
    </source>
</evidence>